<keyword evidence="1" id="KW-1133">Transmembrane helix</keyword>
<dbReference type="Proteomes" id="UP000002316">
    <property type="component" value="Chromosome 3"/>
</dbReference>
<keyword evidence="1" id="KW-0812">Transmembrane</keyword>
<dbReference type="AlphaFoldDB" id="C9ZLB8"/>
<dbReference type="EMBL" id="FN554966">
    <property type="protein sequence ID" value="CBH10127.1"/>
    <property type="molecule type" value="Genomic_DNA"/>
</dbReference>
<dbReference type="GeneID" id="23859269"/>
<keyword evidence="1" id="KW-0472">Membrane</keyword>
<accession>C9ZLB8</accession>
<sequence>MTFFLCMCGGGAHMTCDGRWGTSGAEASKCKRPLMFAPVFFFFLSQKCDICLFPIPSLPSLLLFFLRFCPLTHFCDHLQYQTDCRTDKMYQFGWCSPQASQYGIISCLFFFRLLFSFYYYYYYYYFSCVRILLIFSPPLSLSSVCHYRHRSCSSIRFFFKVGSASLFPLTRSVLFVSLQAPFFFSLFPNPARREIVTPNWLCVSVFFLNQ</sequence>
<dbReference type="KEGG" id="tbg:TbgDal_III4690"/>
<gene>
    <name evidence="2" type="ORF">TbgDal_III4690</name>
</gene>
<proteinExistence type="predicted"/>
<organism evidence="2 3">
    <name type="scientific">Trypanosoma brucei gambiense (strain MHOM/CI/86/DAL972)</name>
    <dbReference type="NCBI Taxonomy" id="679716"/>
    <lineage>
        <taxon>Eukaryota</taxon>
        <taxon>Discoba</taxon>
        <taxon>Euglenozoa</taxon>
        <taxon>Kinetoplastea</taxon>
        <taxon>Metakinetoplastina</taxon>
        <taxon>Trypanosomatida</taxon>
        <taxon>Trypanosomatidae</taxon>
        <taxon>Trypanosoma</taxon>
    </lineage>
</organism>
<evidence type="ECO:0000313" key="3">
    <source>
        <dbReference type="Proteomes" id="UP000002316"/>
    </source>
</evidence>
<evidence type="ECO:0000313" key="2">
    <source>
        <dbReference type="EMBL" id="CBH10127.1"/>
    </source>
</evidence>
<feature type="transmembrane region" description="Helical" evidence="1">
    <location>
        <begin position="99"/>
        <end position="118"/>
    </location>
</feature>
<reference evidence="3" key="1">
    <citation type="journal article" date="2010" name="PLoS Negl. Trop. Dis.">
        <title>The genome sequence of Trypanosoma brucei gambiense, causative agent of chronic human african trypanosomiasis.</title>
        <authorList>
            <person name="Jackson A.P."/>
            <person name="Sanders M."/>
            <person name="Berry A."/>
            <person name="McQuillan J."/>
            <person name="Aslett M.A."/>
            <person name="Quail M.A."/>
            <person name="Chukualim B."/>
            <person name="Capewell P."/>
            <person name="MacLeod A."/>
            <person name="Melville S.E."/>
            <person name="Gibson W."/>
            <person name="Barry J.D."/>
            <person name="Berriman M."/>
            <person name="Hertz-Fowler C."/>
        </authorList>
    </citation>
    <scope>NUCLEOTIDE SEQUENCE [LARGE SCALE GENOMIC DNA]</scope>
    <source>
        <strain evidence="3">MHOM/CI/86/DAL972</strain>
    </source>
</reference>
<dbReference type="VEuPathDB" id="TriTrypDB:Tbg972.3.4690"/>
<protein>
    <submittedName>
        <fullName evidence="2">Uncharacterized protein</fullName>
    </submittedName>
</protein>
<dbReference type="RefSeq" id="XP_011772417.1">
    <property type="nucleotide sequence ID" value="XM_011774115.1"/>
</dbReference>
<name>C9ZLB8_TRYB9</name>
<evidence type="ECO:0000256" key="1">
    <source>
        <dbReference type="SAM" id="Phobius"/>
    </source>
</evidence>